<protein>
    <recommendedName>
        <fullName evidence="5">NADH:quinone oxidoreductase/Mrp antiporter membrane subunit domain-containing protein</fullName>
    </recommendedName>
</protein>
<reference evidence="3 4" key="1">
    <citation type="submission" date="2019-07" db="EMBL/GenBank/DDBJ databases">
        <title>WGS assembly of Gossypium mustelinum.</title>
        <authorList>
            <person name="Chen Z.J."/>
            <person name="Sreedasyam A."/>
            <person name="Ando A."/>
            <person name="Song Q."/>
            <person name="De L."/>
            <person name="Hulse-Kemp A."/>
            <person name="Ding M."/>
            <person name="Ye W."/>
            <person name="Kirkbride R."/>
            <person name="Jenkins J."/>
            <person name="Plott C."/>
            <person name="Lovell J."/>
            <person name="Lin Y.-M."/>
            <person name="Vaughn R."/>
            <person name="Liu B."/>
            <person name="Li W."/>
            <person name="Simpson S."/>
            <person name="Scheffler B."/>
            <person name="Saski C."/>
            <person name="Grover C."/>
            <person name="Hu G."/>
            <person name="Conover J."/>
            <person name="Carlson J."/>
            <person name="Shu S."/>
            <person name="Boston L."/>
            <person name="Williams M."/>
            <person name="Peterson D."/>
            <person name="Mcgee K."/>
            <person name="Jones D."/>
            <person name="Wendel J."/>
            <person name="Stelly D."/>
            <person name="Grimwood J."/>
            <person name="Schmutz J."/>
        </authorList>
    </citation>
    <scope>NUCLEOTIDE SEQUENCE [LARGE SCALE GENOMIC DNA]</scope>
    <source>
        <strain evidence="3">1408120.09</strain>
    </source>
</reference>
<proteinExistence type="predicted"/>
<dbReference type="Proteomes" id="UP000323597">
    <property type="component" value="Chromosome D10"/>
</dbReference>
<sequence>MVHIICMITVLASAVLPSEISLDSFFYASKQLIICYFFTSVYVIPCHIDHNSWIILLIFVFLF</sequence>
<keyword evidence="2" id="KW-0732">Signal</keyword>
<keyword evidence="4" id="KW-1185">Reference proteome</keyword>
<keyword evidence="1" id="KW-0812">Transmembrane</keyword>
<gene>
    <name evidence="3" type="ORF">E1A91_D10G177600v1</name>
</gene>
<feature type="transmembrane region" description="Helical" evidence="1">
    <location>
        <begin position="41"/>
        <end position="62"/>
    </location>
</feature>
<evidence type="ECO:0000313" key="3">
    <source>
        <dbReference type="EMBL" id="TYI61519.1"/>
    </source>
</evidence>
<dbReference type="AlphaFoldDB" id="A0A5D2T876"/>
<name>A0A5D2T876_GOSMU</name>
<evidence type="ECO:0000256" key="1">
    <source>
        <dbReference type="SAM" id="Phobius"/>
    </source>
</evidence>
<evidence type="ECO:0008006" key="5">
    <source>
        <dbReference type="Google" id="ProtNLM"/>
    </source>
</evidence>
<evidence type="ECO:0000256" key="2">
    <source>
        <dbReference type="SAM" id="SignalP"/>
    </source>
</evidence>
<accession>A0A5D2T876</accession>
<evidence type="ECO:0000313" key="4">
    <source>
        <dbReference type="Proteomes" id="UP000323597"/>
    </source>
</evidence>
<dbReference type="EMBL" id="CM017658">
    <property type="protein sequence ID" value="TYI61519.1"/>
    <property type="molecule type" value="Genomic_DNA"/>
</dbReference>
<feature type="chain" id="PRO_5022918439" description="NADH:quinone oxidoreductase/Mrp antiporter membrane subunit domain-containing protein" evidence="2">
    <location>
        <begin position="18"/>
        <end position="63"/>
    </location>
</feature>
<keyword evidence="1" id="KW-0472">Membrane</keyword>
<organism evidence="3 4">
    <name type="scientific">Gossypium mustelinum</name>
    <name type="common">Cotton</name>
    <name type="synonym">Gossypium caicoense</name>
    <dbReference type="NCBI Taxonomy" id="34275"/>
    <lineage>
        <taxon>Eukaryota</taxon>
        <taxon>Viridiplantae</taxon>
        <taxon>Streptophyta</taxon>
        <taxon>Embryophyta</taxon>
        <taxon>Tracheophyta</taxon>
        <taxon>Spermatophyta</taxon>
        <taxon>Magnoliopsida</taxon>
        <taxon>eudicotyledons</taxon>
        <taxon>Gunneridae</taxon>
        <taxon>Pentapetalae</taxon>
        <taxon>rosids</taxon>
        <taxon>malvids</taxon>
        <taxon>Malvales</taxon>
        <taxon>Malvaceae</taxon>
        <taxon>Malvoideae</taxon>
        <taxon>Gossypium</taxon>
    </lineage>
</organism>
<keyword evidence="1" id="KW-1133">Transmembrane helix</keyword>
<feature type="signal peptide" evidence="2">
    <location>
        <begin position="1"/>
        <end position="17"/>
    </location>
</feature>